<keyword evidence="1" id="KW-0833">Ubl conjugation pathway</keyword>
<reference evidence="4" key="1">
    <citation type="submission" date="2021-01" db="EMBL/GenBank/DDBJ databases">
        <authorList>
            <person name="Corre E."/>
            <person name="Pelletier E."/>
            <person name="Niang G."/>
            <person name="Scheremetjew M."/>
            <person name="Finn R."/>
            <person name="Kale V."/>
            <person name="Holt S."/>
            <person name="Cochrane G."/>
            <person name="Meng A."/>
            <person name="Brown T."/>
            <person name="Cohen L."/>
        </authorList>
    </citation>
    <scope>NUCLEOTIDE SEQUENCE</scope>
    <source>
        <strain evidence="4">CCMP325</strain>
    </source>
</reference>
<dbReference type="AlphaFoldDB" id="A0A6T7S257"/>
<dbReference type="EMBL" id="HBEO01024435">
    <property type="protein sequence ID" value="CAD8495078.1"/>
    <property type="molecule type" value="Transcribed_RNA"/>
</dbReference>
<gene>
    <name evidence="3" type="ORF">HPHI1048_LOCUS16447</name>
    <name evidence="4" type="ORF">HPHI1048_LOCUS16449</name>
</gene>
<comment type="similarity">
    <text evidence="1">Belongs to the peptidase C19 family.</text>
</comment>
<proteinExistence type="inferred from homology"/>
<dbReference type="InterPro" id="IPR038765">
    <property type="entry name" value="Papain-like_cys_pep_sf"/>
</dbReference>
<dbReference type="GO" id="GO:0006508">
    <property type="term" value="P:proteolysis"/>
    <property type="evidence" value="ECO:0007669"/>
    <property type="project" value="UniProtKB-KW"/>
</dbReference>
<feature type="domain" description="USP" evidence="2">
    <location>
        <begin position="56"/>
        <end position="408"/>
    </location>
</feature>
<dbReference type="InterPro" id="IPR028889">
    <property type="entry name" value="USP"/>
</dbReference>
<keyword evidence="1" id="KW-0378">Hydrolase</keyword>
<dbReference type="InterPro" id="IPR050185">
    <property type="entry name" value="Ub_carboxyl-term_hydrolase"/>
</dbReference>
<dbReference type="PANTHER" id="PTHR21646">
    <property type="entry name" value="UBIQUITIN CARBOXYL-TERMINAL HYDROLASE"/>
    <property type="match status" value="1"/>
</dbReference>
<evidence type="ECO:0000259" key="2">
    <source>
        <dbReference type="PROSITE" id="PS50235"/>
    </source>
</evidence>
<dbReference type="EMBL" id="HBEO01024437">
    <property type="protein sequence ID" value="CAD8495081.1"/>
    <property type="molecule type" value="Transcribed_RNA"/>
</dbReference>
<dbReference type="PANTHER" id="PTHR21646:SF23">
    <property type="entry name" value="UBIQUITIN CARBOXYL-TERMINAL HYDROLASE USP2"/>
    <property type="match status" value="1"/>
</dbReference>
<dbReference type="InterPro" id="IPR018200">
    <property type="entry name" value="USP_CS"/>
</dbReference>
<dbReference type="PROSITE" id="PS00972">
    <property type="entry name" value="USP_1"/>
    <property type="match status" value="1"/>
</dbReference>
<dbReference type="GO" id="GO:0016579">
    <property type="term" value="P:protein deubiquitination"/>
    <property type="evidence" value="ECO:0007669"/>
    <property type="project" value="InterPro"/>
</dbReference>
<dbReference type="GO" id="GO:0004843">
    <property type="term" value="F:cysteine-type deubiquitinase activity"/>
    <property type="evidence" value="ECO:0007669"/>
    <property type="project" value="UniProtKB-UniRule"/>
</dbReference>
<evidence type="ECO:0000313" key="3">
    <source>
        <dbReference type="EMBL" id="CAD8495078.1"/>
    </source>
</evidence>
<evidence type="ECO:0000256" key="1">
    <source>
        <dbReference type="RuleBase" id="RU366025"/>
    </source>
</evidence>
<dbReference type="PROSITE" id="PS00973">
    <property type="entry name" value="USP_2"/>
    <property type="match status" value="1"/>
</dbReference>
<organism evidence="4">
    <name type="scientific">Hanusia phi</name>
    <dbReference type="NCBI Taxonomy" id="3032"/>
    <lineage>
        <taxon>Eukaryota</taxon>
        <taxon>Cryptophyceae</taxon>
        <taxon>Pyrenomonadales</taxon>
        <taxon>Geminigeraceae</taxon>
        <taxon>Hanusia</taxon>
    </lineage>
</organism>
<dbReference type="PROSITE" id="PS50235">
    <property type="entry name" value="USP_3"/>
    <property type="match status" value="1"/>
</dbReference>
<sequence length="414" mass="46568">MHALASLKTIREELHRDGLLMRARGVPSGLLPQAAVAERRFAVPVRQGEEGGRGLVGLQNLGNTCFLNACIQCLAAVPPFRGFFLSNHHIFRLDTESTMRGTLALAFGELLHKIWQGEPYSSVSAGILKDRVSKFAPQFTGYRQHDSQEFLRFLLDGLHEDLKASDNEEMHQFMQLRLDHDQVASKYKGSSAAMETYCQENLSCVVAAFGGQMVSQIECKTCGHQSCCYDPFLDISLPIPSTCQSKEGDTEVHNSRCHLLDCFKLFTEKEILEGENMYSCPNCNTRSPATKQLKFVSLPPVLVLHIKRFSYTDVSREKLVTALEFPQTGLDLSAFAVETECGEMKRPAVYDLKSVALHVGGMAGGHYHAFCLNSENNCWYDFNDSRVSKAPIEQMDPSEPYIFFYQRRDVRLPW</sequence>
<dbReference type="Gene3D" id="3.90.70.10">
    <property type="entry name" value="Cysteine proteinases"/>
    <property type="match status" value="1"/>
</dbReference>
<accession>A0A6T7S257</accession>
<dbReference type="InterPro" id="IPR001394">
    <property type="entry name" value="Peptidase_C19_UCH"/>
</dbReference>
<evidence type="ECO:0000313" key="4">
    <source>
        <dbReference type="EMBL" id="CAD8495081.1"/>
    </source>
</evidence>
<comment type="catalytic activity">
    <reaction evidence="1">
        <text>Thiol-dependent hydrolysis of ester, thioester, amide, peptide and isopeptide bonds formed by the C-terminal Gly of ubiquitin (a 76-residue protein attached to proteins as an intracellular targeting signal).</text>
        <dbReference type="EC" id="3.4.19.12"/>
    </reaction>
</comment>
<name>A0A6T7S257_9CRYP</name>
<dbReference type="Pfam" id="PF00443">
    <property type="entry name" value="UCH"/>
    <property type="match status" value="1"/>
</dbReference>
<dbReference type="EC" id="3.4.19.12" evidence="1"/>
<dbReference type="CDD" id="cd02674">
    <property type="entry name" value="Peptidase_C19R"/>
    <property type="match status" value="1"/>
</dbReference>
<keyword evidence="1" id="KW-0645">Protease</keyword>
<keyword evidence="1" id="KW-0788">Thiol protease</keyword>
<protein>
    <recommendedName>
        <fullName evidence="1">Ubiquitin carboxyl-terminal hydrolase</fullName>
        <ecNumber evidence="1">3.4.19.12</ecNumber>
    </recommendedName>
</protein>
<dbReference type="SUPFAM" id="SSF54001">
    <property type="entry name" value="Cysteine proteinases"/>
    <property type="match status" value="1"/>
</dbReference>